<evidence type="ECO:0000256" key="7">
    <source>
        <dbReference type="SAM" id="MobiDB-lite"/>
    </source>
</evidence>
<evidence type="ECO:0000313" key="10">
    <source>
        <dbReference type="Proteomes" id="UP001620626"/>
    </source>
</evidence>
<gene>
    <name evidence="9" type="ORF">niasHT_015390</name>
</gene>
<dbReference type="GO" id="GO:0005634">
    <property type="term" value="C:nucleus"/>
    <property type="evidence" value="ECO:0007669"/>
    <property type="project" value="UniProtKB-SubCell"/>
</dbReference>
<feature type="compositionally biased region" description="Low complexity" evidence="7">
    <location>
        <begin position="138"/>
        <end position="147"/>
    </location>
</feature>
<keyword evidence="3 5" id="KW-0371">Homeobox</keyword>
<feature type="compositionally biased region" description="Polar residues" evidence="7">
    <location>
        <begin position="428"/>
        <end position="438"/>
    </location>
</feature>
<dbReference type="Gene3D" id="1.10.10.60">
    <property type="entry name" value="Homeodomain-like"/>
    <property type="match status" value="1"/>
</dbReference>
<dbReference type="Pfam" id="PF00046">
    <property type="entry name" value="Homeodomain"/>
    <property type="match status" value="1"/>
</dbReference>
<evidence type="ECO:0000256" key="1">
    <source>
        <dbReference type="ARBA" id="ARBA00004123"/>
    </source>
</evidence>
<accession>A0ABD2KZZ7</accession>
<feature type="compositionally biased region" description="Low complexity" evidence="7">
    <location>
        <begin position="404"/>
        <end position="427"/>
    </location>
</feature>
<feature type="domain" description="Homeobox" evidence="8">
    <location>
        <begin position="479"/>
        <end position="539"/>
    </location>
</feature>
<dbReference type="PANTHER" id="PTHR24340">
    <property type="entry name" value="HOMEOBOX PROTEIN NKX"/>
    <property type="match status" value="1"/>
</dbReference>
<dbReference type="AlphaFoldDB" id="A0ABD2KZZ7"/>
<evidence type="ECO:0000256" key="3">
    <source>
        <dbReference type="ARBA" id="ARBA00023155"/>
    </source>
</evidence>
<evidence type="ECO:0000256" key="6">
    <source>
        <dbReference type="RuleBase" id="RU000682"/>
    </source>
</evidence>
<feature type="region of interest" description="Disordered" evidence="7">
    <location>
        <begin position="136"/>
        <end position="239"/>
    </location>
</feature>
<reference evidence="9 10" key="1">
    <citation type="submission" date="2024-10" db="EMBL/GenBank/DDBJ databases">
        <authorList>
            <person name="Kim D."/>
        </authorList>
    </citation>
    <scope>NUCLEOTIDE SEQUENCE [LARGE SCALE GENOMIC DNA]</scope>
    <source>
        <strain evidence="9">BH-2024</strain>
    </source>
</reference>
<proteinExistence type="predicted"/>
<feature type="compositionally biased region" description="Polar residues" evidence="7">
    <location>
        <begin position="465"/>
        <end position="485"/>
    </location>
</feature>
<comment type="subcellular location">
    <subcellularLocation>
        <location evidence="1 5 6">Nucleus</location>
    </subcellularLocation>
</comment>
<dbReference type="InterPro" id="IPR000047">
    <property type="entry name" value="HTH_motif"/>
</dbReference>
<evidence type="ECO:0000313" key="9">
    <source>
        <dbReference type="EMBL" id="KAL3108468.1"/>
    </source>
</evidence>
<dbReference type="SUPFAM" id="SSF46689">
    <property type="entry name" value="Homeodomain-like"/>
    <property type="match status" value="1"/>
</dbReference>
<feature type="region of interest" description="Disordered" evidence="7">
    <location>
        <begin position="30"/>
        <end position="70"/>
    </location>
</feature>
<dbReference type="SMART" id="SM00389">
    <property type="entry name" value="HOX"/>
    <property type="match status" value="1"/>
</dbReference>
<dbReference type="GO" id="GO:0003677">
    <property type="term" value="F:DNA binding"/>
    <property type="evidence" value="ECO:0007669"/>
    <property type="project" value="UniProtKB-UniRule"/>
</dbReference>
<evidence type="ECO:0000259" key="8">
    <source>
        <dbReference type="PROSITE" id="PS50071"/>
    </source>
</evidence>
<dbReference type="Proteomes" id="UP001620626">
    <property type="component" value="Unassembled WGS sequence"/>
</dbReference>
<dbReference type="InterPro" id="IPR050394">
    <property type="entry name" value="Homeobox_NK-like"/>
</dbReference>
<keyword evidence="10" id="KW-1185">Reference proteome</keyword>
<evidence type="ECO:0000256" key="2">
    <source>
        <dbReference type="ARBA" id="ARBA00023125"/>
    </source>
</evidence>
<name>A0ABD2KZZ7_9BILA</name>
<sequence>MNEIGSKINRRIWANVAREGHFLARNDSAQVAAEEEEMKGEGRDKINGRQKRTNGQRNQTNGQQNQTNGRRNFEETLSDHVILGEAFRHSLPSCIKALISAQTTDRPMDGASTAEMSSHQSSHFVPPPPLICPLGRCASTSSSSSASEKCQRRESPMSKHSIRAILENEAGGEEEGTIKVKKKEEPVEEGEEEDRSGANCPPKKPRQTASGNDNGQSLQNQQNLSSDQQRSDFSPPLGTQGQLQQLALQNFLQQFLLHQQQQRKDSSLPHSLPPVPLQFLPPQGKALLSPLFTLFAAGGGGQPAIGGGEGTDQTQQNLLNQFASNWPCPQMPSLPVQTHAHPAPLAPLPNGATATTDGQQQIQSPPSPSTGQPPSLFGPSSAIVPHPTHHPPPLFFSPPPHPPSLFHHPIVVPSSTSSSSVSPPTVTRMESSSNNGHNNVVIPPLSCANPFEFHQQLHQHHHQRSPSSGTSLTQANGTTCKKQSRPTFSGQQIYMLEKKFEQTKYLAGIDRKELAIELGMTESQVKVWFQNRRTKWRKRESADNASRRHGLGGMGGECTVRLSTDGGGGGDDHVSASDSPPCRPPSTASASPPPTATAMSDALSSLPFASPAMPSHLTNSAAALHALHQFNFFRGVFPGAMAGIMEMTDAESAALAGVNTATSMPSAN</sequence>
<keyword evidence="4 5" id="KW-0539">Nucleus</keyword>
<dbReference type="PRINTS" id="PR00031">
    <property type="entry name" value="HTHREPRESSR"/>
</dbReference>
<dbReference type="PROSITE" id="PS50071">
    <property type="entry name" value="HOMEOBOX_2"/>
    <property type="match status" value="1"/>
</dbReference>
<feature type="region of interest" description="Disordered" evidence="7">
    <location>
        <begin position="456"/>
        <end position="485"/>
    </location>
</feature>
<feature type="compositionally biased region" description="Low complexity" evidence="7">
    <location>
        <begin position="55"/>
        <end position="70"/>
    </location>
</feature>
<feature type="compositionally biased region" description="Pro residues" evidence="7">
    <location>
        <begin position="390"/>
        <end position="403"/>
    </location>
</feature>
<dbReference type="PANTHER" id="PTHR24340:SF35">
    <property type="entry name" value="HGTX, ISOFORM C"/>
    <property type="match status" value="1"/>
</dbReference>
<dbReference type="CDD" id="cd00086">
    <property type="entry name" value="homeodomain"/>
    <property type="match status" value="1"/>
</dbReference>
<feature type="region of interest" description="Disordered" evidence="7">
    <location>
        <begin position="332"/>
        <end position="440"/>
    </location>
</feature>
<feature type="compositionally biased region" description="Basic and acidic residues" evidence="7">
    <location>
        <begin position="176"/>
        <end position="185"/>
    </location>
</feature>
<evidence type="ECO:0000256" key="5">
    <source>
        <dbReference type="PROSITE-ProRule" id="PRU00108"/>
    </source>
</evidence>
<keyword evidence="2 5" id="KW-0238">DNA-binding</keyword>
<feature type="region of interest" description="Disordered" evidence="7">
    <location>
        <begin position="535"/>
        <end position="599"/>
    </location>
</feature>
<dbReference type="InterPro" id="IPR017970">
    <property type="entry name" value="Homeobox_CS"/>
</dbReference>
<comment type="caution">
    <text evidence="9">The sequence shown here is derived from an EMBL/GenBank/DDBJ whole genome shotgun (WGS) entry which is preliminary data.</text>
</comment>
<protein>
    <recommendedName>
        <fullName evidence="8">Homeobox domain-containing protein</fullName>
    </recommendedName>
</protein>
<dbReference type="InterPro" id="IPR001356">
    <property type="entry name" value="HD"/>
</dbReference>
<feature type="DNA-binding region" description="Homeobox" evidence="5">
    <location>
        <begin position="481"/>
        <end position="540"/>
    </location>
</feature>
<feature type="compositionally biased region" description="Low complexity" evidence="7">
    <location>
        <begin position="338"/>
        <end position="375"/>
    </location>
</feature>
<feature type="compositionally biased region" description="Low complexity" evidence="7">
    <location>
        <begin position="585"/>
        <end position="599"/>
    </location>
</feature>
<evidence type="ECO:0000256" key="4">
    <source>
        <dbReference type="ARBA" id="ARBA00023242"/>
    </source>
</evidence>
<feature type="compositionally biased region" description="Low complexity" evidence="7">
    <location>
        <begin position="210"/>
        <end position="228"/>
    </location>
</feature>
<organism evidence="9 10">
    <name type="scientific">Heterodera trifolii</name>
    <dbReference type="NCBI Taxonomy" id="157864"/>
    <lineage>
        <taxon>Eukaryota</taxon>
        <taxon>Metazoa</taxon>
        <taxon>Ecdysozoa</taxon>
        <taxon>Nematoda</taxon>
        <taxon>Chromadorea</taxon>
        <taxon>Rhabditida</taxon>
        <taxon>Tylenchina</taxon>
        <taxon>Tylenchomorpha</taxon>
        <taxon>Tylenchoidea</taxon>
        <taxon>Heteroderidae</taxon>
        <taxon>Heteroderinae</taxon>
        <taxon>Heterodera</taxon>
    </lineage>
</organism>
<dbReference type="EMBL" id="JBICBT010000590">
    <property type="protein sequence ID" value="KAL3108468.1"/>
    <property type="molecule type" value="Genomic_DNA"/>
</dbReference>
<dbReference type="InterPro" id="IPR009057">
    <property type="entry name" value="Homeodomain-like_sf"/>
</dbReference>
<dbReference type="GO" id="GO:0006357">
    <property type="term" value="P:regulation of transcription by RNA polymerase II"/>
    <property type="evidence" value="ECO:0007669"/>
    <property type="project" value="UniProtKB-ARBA"/>
</dbReference>
<dbReference type="PROSITE" id="PS00027">
    <property type="entry name" value="HOMEOBOX_1"/>
    <property type="match status" value="1"/>
</dbReference>